<organism evidence="2 3">
    <name type="scientific">Kluyvera intermedia</name>
    <name type="common">Enterobacter intermedius</name>
    <dbReference type="NCBI Taxonomy" id="61648"/>
    <lineage>
        <taxon>Bacteria</taxon>
        <taxon>Pseudomonadati</taxon>
        <taxon>Pseudomonadota</taxon>
        <taxon>Gammaproteobacteria</taxon>
        <taxon>Enterobacterales</taxon>
        <taxon>Enterobacteriaceae</taxon>
        <taxon>Kluyvera</taxon>
    </lineage>
</organism>
<sequence>MRKFDKSELRNSSWDEYLGDSLRGNVPINQLTPKHPYLLNTLGLEDVLNKNTEHVLLLTLDEAYAVVNSFYDIGTTYAGNIKDALTGSKNVVKLISYRDSGKLVFKLKSLGIKAISYVHKGAIYIKVTGYPSLRRIINGTRYSLNNLKILELSITKAGISEGVISGTRFCIYFAGAVRVAELIFSSAHDVAQFIGNITMDVAKAIVSLFLTRVAVNLFGGSAMSMFFSSIVPISVSIFFVVSLGVAITYGLYSLDKAYQLSPKLIESIKKGLAEHHKIQAWNLKRSNPYLWSMINAGQ</sequence>
<proteinExistence type="predicted"/>
<keyword evidence="1" id="KW-0472">Membrane</keyword>
<name>A0AA95FX40_KLUIN</name>
<dbReference type="RefSeq" id="WP_280555557.1">
    <property type="nucleotide sequence ID" value="NZ_CP123488.1"/>
</dbReference>
<accession>A0AA95FX40</accession>
<evidence type="ECO:0000313" key="3">
    <source>
        <dbReference type="Proteomes" id="UP001177527"/>
    </source>
</evidence>
<evidence type="ECO:0000313" key="2">
    <source>
        <dbReference type="EMBL" id="WGL54503.1"/>
    </source>
</evidence>
<protein>
    <recommendedName>
        <fullName evidence="4">ImpA domain-containing protein</fullName>
    </recommendedName>
</protein>
<gene>
    <name evidence="2" type="ORF">QBD33_12445</name>
</gene>
<feature type="transmembrane region" description="Helical" evidence="1">
    <location>
        <begin position="204"/>
        <end position="227"/>
    </location>
</feature>
<dbReference type="Proteomes" id="UP001177527">
    <property type="component" value="Chromosome"/>
</dbReference>
<evidence type="ECO:0008006" key="4">
    <source>
        <dbReference type="Google" id="ProtNLM"/>
    </source>
</evidence>
<dbReference type="EMBL" id="CP123488">
    <property type="protein sequence ID" value="WGL54503.1"/>
    <property type="molecule type" value="Genomic_DNA"/>
</dbReference>
<keyword evidence="1" id="KW-0812">Transmembrane</keyword>
<dbReference type="AlphaFoldDB" id="A0AA95FX40"/>
<keyword evidence="1" id="KW-1133">Transmembrane helix</keyword>
<reference evidence="2" key="1">
    <citation type="submission" date="2023-04" db="EMBL/GenBank/DDBJ databases">
        <title>APH(3)-Id, a novel chromosomal aminoglycoside phosphotransferase, identified from an environmental isolate of Kluyvera intermedia DW18.</title>
        <authorList>
            <person name="Sha Y."/>
        </authorList>
    </citation>
    <scope>NUCLEOTIDE SEQUENCE</scope>
    <source>
        <strain evidence="2">DW18</strain>
    </source>
</reference>
<evidence type="ECO:0000256" key="1">
    <source>
        <dbReference type="SAM" id="Phobius"/>
    </source>
</evidence>
<feature type="transmembrane region" description="Helical" evidence="1">
    <location>
        <begin position="233"/>
        <end position="254"/>
    </location>
</feature>